<dbReference type="GO" id="GO:0016887">
    <property type="term" value="F:ATP hydrolysis activity"/>
    <property type="evidence" value="ECO:0007669"/>
    <property type="project" value="TreeGrafter"/>
</dbReference>
<proteinExistence type="predicted"/>
<sequence length="277" mass="30322">MKIGFVGKGGSGKSSMSWLFSHVLAQSGTPVLAIDADHNMDLTSNLGVDESDLPTMLSTHSIFREIVGLKNGDVWGDLVRDETRPKPSFTINPPDYYTEAVRTNVCENLDLINVGLGSEEALYLARCSHGNSAPLKFYLPFLAEDEAAVIVDGVAGTDMMNFGLYAGIDALVCVVEPHRNSVKVFELIKSVAERTNIPVFAILNKPSTNEFHTLMREKYANQVIGEIPLDVAVQDLTANTLASQTQNAVHAIWNRLKEIIPKTDHKKRLADIVALKS</sequence>
<reference evidence="4 5" key="1">
    <citation type="journal article" date="2016" name="Nat. Commun.">
        <title>Thousands of microbial genomes shed light on interconnected biogeochemical processes in an aquifer system.</title>
        <authorList>
            <person name="Anantharaman K."/>
            <person name="Brown C.T."/>
            <person name="Hug L.A."/>
            <person name="Sharon I."/>
            <person name="Castelle C.J."/>
            <person name="Probst A.J."/>
            <person name="Thomas B.C."/>
            <person name="Singh A."/>
            <person name="Wilkins M.J."/>
            <person name="Karaoz U."/>
            <person name="Brodie E.L."/>
            <person name="Williams K.H."/>
            <person name="Hubbard S.S."/>
            <person name="Banfield J.F."/>
        </authorList>
    </citation>
    <scope>NUCLEOTIDE SEQUENCE [LARGE SCALE GENOMIC DNA]</scope>
</reference>
<gene>
    <name evidence="4" type="ORF">A3C87_02720</name>
</gene>
<dbReference type="AlphaFoldDB" id="A0A1F6DJP3"/>
<evidence type="ECO:0000259" key="3">
    <source>
        <dbReference type="Pfam" id="PF01656"/>
    </source>
</evidence>
<comment type="caution">
    <text evidence="4">The sequence shown here is derived from an EMBL/GenBank/DDBJ whole genome shotgun (WGS) entry which is preliminary data.</text>
</comment>
<keyword evidence="1" id="KW-0547">Nucleotide-binding</keyword>
<evidence type="ECO:0000313" key="4">
    <source>
        <dbReference type="EMBL" id="OGG61537.1"/>
    </source>
</evidence>
<organism evidence="4 5">
    <name type="scientific">Candidatus Kaiserbacteria bacterium RIFCSPHIGHO2_02_FULL_49_34</name>
    <dbReference type="NCBI Taxonomy" id="1798491"/>
    <lineage>
        <taxon>Bacteria</taxon>
        <taxon>Candidatus Kaiseribacteriota</taxon>
    </lineage>
</organism>
<dbReference type="EMBL" id="MFLE01000017">
    <property type="protein sequence ID" value="OGG61537.1"/>
    <property type="molecule type" value="Genomic_DNA"/>
</dbReference>
<dbReference type="InterPro" id="IPR002586">
    <property type="entry name" value="CobQ/CobB/MinD/ParA_Nub-bd_dom"/>
</dbReference>
<dbReference type="PANTHER" id="PTHR43384">
    <property type="entry name" value="SEPTUM SITE-DETERMINING PROTEIN MIND HOMOLOG, CHLOROPLASTIC-RELATED"/>
    <property type="match status" value="1"/>
</dbReference>
<dbReference type="Proteomes" id="UP000176511">
    <property type="component" value="Unassembled WGS sequence"/>
</dbReference>
<dbReference type="GO" id="GO:0009898">
    <property type="term" value="C:cytoplasmic side of plasma membrane"/>
    <property type="evidence" value="ECO:0007669"/>
    <property type="project" value="TreeGrafter"/>
</dbReference>
<dbReference type="SUPFAM" id="SSF52540">
    <property type="entry name" value="P-loop containing nucleoside triphosphate hydrolases"/>
    <property type="match status" value="1"/>
</dbReference>
<dbReference type="GO" id="GO:0051782">
    <property type="term" value="P:negative regulation of cell division"/>
    <property type="evidence" value="ECO:0007669"/>
    <property type="project" value="TreeGrafter"/>
</dbReference>
<dbReference type="InterPro" id="IPR027417">
    <property type="entry name" value="P-loop_NTPase"/>
</dbReference>
<accession>A0A1F6DJP3</accession>
<evidence type="ECO:0000313" key="5">
    <source>
        <dbReference type="Proteomes" id="UP000176511"/>
    </source>
</evidence>
<evidence type="ECO:0000256" key="2">
    <source>
        <dbReference type="ARBA" id="ARBA00022840"/>
    </source>
</evidence>
<dbReference type="Pfam" id="PF01656">
    <property type="entry name" value="CbiA"/>
    <property type="match status" value="1"/>
</dbReference>
<protein>
    <recommendedName>
        <fullName evidence="3">CobQ/CobB/MinD/ParA nucleotide binding domain-containing protein</fullName>
    </recommendedName>
</protein>
<name>A0A1F6DJP3_9BACT</name>
<dbReference type="InterPro" id="IPR050625">
    <property type="entry name" value="ParA/MinD_ATPase"/>
</dbReference>
<feature type="domain" description="CobQ/CobB/MinD/ParA nucleotide binding" evidence="3">
    <location>
        <begin position="7"/>
        <end position="238"/>
    </location>
</feature>
<dbReference type="STRING" id="1798491.A3C87_02720"/>
<dbReference type="Gene3D" id="3.40.50.300">
    <property type="entry name" value="P-loop containing nucleotide triphosphate hydrolases"/>
    <property type="match status" value="1"/>
</dbReference>
<keyword evidence="2" id="KW-0067">ATP-binding</keyword>
<evidence type="ECO:0000256" key="1">
    <source>
        <dbReference type="ARBA" id="ARBA00022741"/>
    </source>
</evidence>
<dbReference type="PANTHER" id="PTHR43384:SF6">
    <property type="entry name" value="SEPTUM SITE-DETERMINING PROTEIN MIND HOMOLOG, CHLOROPLASTIC"/>
    <property type="match status" value="1"/>
</dbReference>
<dbReference type="GO" id="GO:0005524">
    <property type="term" value="F:ATP binding"/>
    <property type="evidence" value="ECO:0007669"/>
    <property type="project" value="UniProtKB-KW"/>
</dbReference>
<dbReference type="GO" id="GO:0005829">
    <property type="term" value="C:cytosol"/>
    <property type="evidence" value="ECO:0007669"/>
    <property type="project" value="TreeGrafter"/>
</dbReference>